<name>A0A183SDP5_SCHSO</name>
<dbReference type="PROSITE" id="PS00141">
    <property type="entry name" value="ASP_PROTEASE"/>
    <property type="match status" value="1"/>
</dbReference>
<evidence type="ECO:0000313" key="4">
    <source>
        <dbReference type="WBParaSite" id="SSLN_0000241301-mRNA-1"/>
    </source>
</evidence>
<evidence type="ECO:0000256" key="1">
    <source>
        <dbReference type="SAM" id="MobiDB-lite"/>
    </source>
</evidence>
<dbReference type="AlphaFoldDB" id="A0A183SDP5"/>
<feature type="region of interest" description="Disordered" evidence="1">
    <location>
        <begin position="1"/>
        <end position="29"/>
    </location>
</feature>
<organism evidence="4">
    <name type="scientific">Schistocephalus solidus</name>
    <name type="common">Tapeworm</name>
    <dbReference type="NCBI Taxonomy" id="70667"/>
    <lineage>
        <taxon>Eukaryota</taxon>
        <taxon>Metazoa</taxon>
        <taxon>Spiralia</taxon>
        <taxon>Lophotrochozoa</taxon>
        <taxon>Platyhelminthes</taxon>
        <taxon>Cestoda</taxon>
        <taxon>Eucestoda</taxon>
        <taxon>Diphyllobothriidea</taxon>
        <taxon>Diphyllobothriidae</taxon>
        <taxon>Schistocephalus</taxon>
    </lineage>
</organism>
<proteinExistence type="predicted"/>
<feature type="region of interest" description="Disordered" evidence="1">
    <location>
        <begin position="41"/>
        <end position="76"/>
    </location>
</feature>
<dbReference type="GO" id="GO:0004190">
    <property type="term" value="F:aspartic-type endopeptidase activity"/>
    <property type="evidence" value="ECO:0007669"/>
    <property type="project" value="InterPro"/>
</dbReference>
<dbReference type="WBParaSite" id="SSLN_0000241301-mRNA-1">
    <property type="protein sequence ID" value="SSLN_0000241301-mRNA-1"/>
    <property type="gene ID" value="SSLN_0000241301"/>
</dbReference>
<protein>
    <submittedName>
        <fullName evidence="4">Peptidase A2 domain-containing protein</fullName>
    </submittedName>
</protein>
<feature type="compositionally biased region" description="Polar residues" evidence="1">
    <location>
        <begin position="45"/>
        <end position="76"/>
    </location>
</feature>
<dbReference type="GO" id="GO:0006508">
    <property type="term" value="P:proteolysis"/>
    <property type="evidence" value="ECO:0007669"/>
    <property type="project" value="InterPro"/>
</dbReference>
<reference evidence="4" key="1">
    <citation type="submission" date="2016-06" db="UniProtKB">
        <authorList>
            <consortium name="WormBaseParasite"/>
        </authorList>
    </citation>
    <scope>IDENTIFICATION</scope>
</reference>
<evidence type="ECO:0000313" key="3">
    <source>
        <dbReference type="Proteomes" id="UP000275846"/>
    </source>
</evidence>
<accession>A0A183SDP5</accession>
<gene>
    <name evidence="2" type="ORF">SSLN_LOCUS2343</name>
</gene>
<sequence length="165" mass="17906">MAERLMKTPGAAKPQPAALSTSPVPPVTPLSHLKAELVQPAEQVASLQEPTASLNRSPPISTARPVQSSSSRPTSTATCWYHSTFSAKALRCISPCSFIFQQSKRVKRVIPRVNATNITEVSSPSRTFYVCDSERGKRFLVDTGAQLSVLPPTKQSVPCDFQHSE</sequence>
<dbReference type="OrthoDB" id="6288071at2759"/>
<evidence type="ECO:0000313" key="2">
    <source>
        <dbReference type="EMBL" id="VDL88728.1"/>
    </source>
</evidence>
<dbReference type="Proteomes" id="UP000275846">
    <property type="component" value="Unassembled WGS sequence"/>
</dbReference>
<keyword evidence="3" id="KW-1185">Reference proteome</keyword>
<dbReference type="EMBL" id="UYSU01032229">
    <property type="protein sequence ID" value="VDL88728.1"/>
    <property type="molecule type" value="Genomic_DNA"/>
</dbReference>
<dbReference type="InterPro" id="IPR001969">
    <property type="entry name" value="Aspartic_peptidase_AS"/>
</dbReference>
<reference evidence="2 3" key="2">
    <citation type="submission" date="2018-11" db="EMBL/GenBank/DDBJ databases">
        <authorList>
            <consortium name="Pathogen Informatics"/>
        </authorList>
    </citation>
    <scope>NUCLEOTIDE SEQUENCE [LARGE SCALE GENOMIC DNA]</scope>
    <source>
        <strain evidence="2 3">NST_G2</strain>
    </source>
</reference>